<evidence type="ECO:0000256" key="2">
    <source>
        <dbReference type="ARBA" id="ARBA00022771"/>
    </source>
</evidence>
<dbReference type="EMBL" id="CP144690">
    <property type="protein sequence ID" value="WVY90294.1"/>
    <property type="molecule type" value="Genomic_DNA"/>
</dbReference>
<dbReference type="Proteomes" id="UP001374535">
    <property type="component" value="Chromosome 11"/>
</dbReference>
<feature type="domain" description="GRF-type" evidence="6">
    <location>
        <begin position="39"/>
        <end position="84"/>
    </location>
</feature>
<protein>
    <recommendedName>
        <fullName evidence="6">GRF-type domain-containing protein</fullName>
    </recommendedName>
</protein>
<gene>
    <name evidence="7" type="ORF">V8G54_035808</name>
</gene>
<keyword evidence="1" id="KW-0479">Metal-binding</keyword>
<organism evidence="7 8">
    <name type="scientific">Vigna mungo</name>
    <name type="common">Black gram</name>
    <name type="synonym">Phaseolus mungo</name>
    <dbReference type="NCBI Taxonomy" id="3915"/>
    <lineage>
        <taxon>Eukaryota</taxon>
        <taxon>Viridiplantae</taxon>
        <taxon>Streptophyta</taxon>
        <taxon>Embryophyta</taxon>
        <taxon>Tracheophyta</taxon>
        <taxon>Spermatophyta</taxon>
        <taxon>Magnoliopsida</taxon>
        <taxon>eudicotyledons</taxon>
        <taxon>Gunneridae</taxon>
        <taxon>Pentapetalae</taxon>
        <taxon>rosids</taxon>
        <taxon>fabids</taxon>
        <taxon>Fabales</taxon>
        <taxon>Fabaceae</taxon>
        <taxon>Papilionoideae</taxon>
        <taxon>50 kb inversion clade</taxon>
        <taxon>NPAAA clade</taxon>
        <taxon>indigoferoid/millettioid clade</taxon>
        <taxon>Phaseoleae</taxon>
        <taxon>Vigna</taxon>
    </lineage>
</organism>
<keyword evidence="5" id="KW-0812">Transmembrane</keyword>
<dbReference type="GO" id="GO:0008270">
    <property type="term" value="F:zinc ion binding"/>
    <property type="evidence" value="ECO:0007669"/>
    <property type="project" value="UniProtKB-KW"/>
</dbReference>
<evidence type="ECO:0000256" key="3">
    <source>
        <dbReference type="ARBA" id="ARBA00022833"/>
    </source>
</evidence>
<keyword evidence="2 4" id="KW-0863">Zinc-finger</keyword>
<dbReference type="AlphaFoldDB" id="A0AAQ3MFK9"/>
<dbReference type="InterPro" id="IPR010666">
    <property type="entry name" value="Znf_GRF"/>
</dbReference>
<keyword evidence="5" id="KW-0472">Membrane</keyword>
<keyword evidence="8" id="KW-1185">Reference proteome</keyword>
<dbReference type="PANTHER" id="PTHR33248">
    <property type="entry name" value="ZINC ION-BINDING PROTEIN"/>
    <property type="match status" value="1"/>
</dbReference>
<evidence type="ECO:0000313" key="7">
    <source>
        <dbReference type="EMBL" id="WVY90294.1"/>
    </source>
</evidence>
<sequence length="157" mass="17840">MSMQHSCSWSTCNDCRKQFCSVNSRGDGGWTRKEASPICHYGEMFVLRTAKTTKNRGKQFWSCPRYKGGGENAGCNFFKWWSDFGTQESASCELLETNDDRLMKTIENERDNNAVVVQKVVITLEKWIKILVGVIFILCVINMIAVAMDGKGMKIFV</sequence>
<evidence type="ECO:0000256" key="4">
    <source>
        <dbReference type="PROSITE-ProRule" id="PRU01343"/>
    </source>
</evidence>
<evidence type="ECO:0000256" key="5">
    <source>
        <dbReference type="SAM" id="Phobius"/>
    </source>
</evidence>
<dbReference type="Pfam" id="PF06839">
    <property type="entry name" value="Zn_ribbon_GRF"/>
    <property type="match status" value="1"/>
</dbReference>
<dbReference type="PROSITE" id="PS51999">
    <property type="entry name" value="ZF_GRF"/>
    <property type="match status" value="1"/>
</dbReference>
<name>A0AAQ3MFK9_VIGMU</name>
<evidence type="ECO:0000259" key="6">
    <source>
        <dbReference type="PROSITE" id="PS51999"/>
    </source>
</evidence>
<proteinExistence type="predicted"/>
<accession>A0AAQ3MFK9</accession>
<keyword evidence="5" id="KW-1133">Transmembrane helix</keyword>
<reference evidence="7 8" key="1">
    <citation type="journal article" date="2023" name="Life. Sci Alliance">
        <title>Evolutionary insights into 3D genome organization and epigenetic landscape of Vigna mungo.</title>
        <authorList>
            <person name="Junaid A."/>
            <person name="Singh B."/>
            <person name="Bhatia S."/>
        </authorList>
    </citation>
    <scope>NUCLEOTIDE SEQUENCE [LARGE SCALE GENOMIC DNA]</scope>
    <source>
        <strain evidence="7">Urdbean</strain>
    </source>
</reference>
<feature type="transmembrane region" description="Helical" evidence="5">
    <location>
        <begin position="127"/>
        <end position="148"/>
    </location>
</feature>
<keyword evidence="3" id="KW-0862">Zinc</keyword>
<evidence type="ECO:0000256" key="1">
    <source>
        <dbReference type="ARBA" id="ARBA00022723"/>
    </source>
</evidence>
<evidence type="ECO:0000313" key="8">
    <source>
        <dbReference type="Proteomes" id="UP001374535"/>
    </source>
</evidence>